<protein>
    <recommendedName>
        <fullName evidence="1">Heterokaryon incompatibility domain-containing protein</fullName>
    </recommendedName>
</protein>
<feature type="domain" description="Heterokaryon incompatibility" evidence="1">
    <location>
        <begin position="24"/>
        <end position="81"/>
    </location>
</feature>
<organism evidence="2 3">
    <name type="scientific">Suillus plorans</name>
    <dbReference type="NCBI Taxonomy" id="116603"/>
    <lineage>
        <taxon>Eukaryota</taxon>
        <taxon>Fungi</taxon>
        <taxon>Dikarya</taxon>
        <taxon>Basidiomycota</taxon>
        <taxon>Agaricomycotina</taxon>
        <taxon>Agaricomycetes</taxon>
        <taxon>Agaricomycetidae</taxon>
        <taxon>Boletales</taxon>
        <taxon>Suillineae</taxon>
        <taxon>Suillaceae</taxon>
        <taxon>Suillus</taxon>
    </lineage>
</organism>
<reference evidence="2" key="1">
    <citation type="journal article" date="2020" name="New Phytol.">
        <title>Comparative genomics reveals dynamic genome evolution in host specialist ectomycorrhizal fungi.</title>
        <authorList>
            <person name="Lofgren L.A."/>
            <person name="Nguyen N.H."/>
            <person name="Vilgalys R."/>
            <person name="Ruytinx J."/>
            <person name="Liao H.L."/>
            <person name="Branco S."/>
            <person name="Kuo A."/>
            <person name="LaButti K."/>
            <person name="Lipzen A."/>
            <person name="Andreopoulos W."/>
            <person name="Pangilinan J."/>
            <person name="Riley R."/>
            <person name="Hundley H."/>
            <person name="Na H."/>
            <person name="Barry K."/>
            <person name="Grigoriev I.V."/>
            <person name="Stajich J.E."/>
            <person name="Kennedy P.G."/>
        </authorList>
    </citation>
    <scope>NUCLEOTIDE SEQUENCE</scope>
    <source>
        <strain evidence="2">S12</strain>
    </source>
</reference>
<dbReference type="InterPro" id="IPR010730">
    <property type="entry name" value="HET"/>
</dbReference>
<gene>
    <name evidence="2" type="ORF">HD556DRAFT_1360082</name>
</gene>
<evidence type="ECO:0000313" key="3">
    <source>
        <dbReference type="Proteomes" id="UP000719766"/>
    </source>
</evidence>
<accession>A0A9P7DJB9</accession>
<dbReference type="GeneID" id="64596364"/>
<proteinExistence type="predicted"/>
<dbReference type="PANTHER" id="PTHR10622">
    <property type="entry name" value="HET DOMAIN-CONTAINING PROTEIN"/>
    <property type="match status" value="1"/>
</dbReference>
<dbReference type="AlphaFoldDB" id="A0A9P7DJB9"/>
<dbReference type="EMBL" id="JABBWE010000019">
    <property type="protein sequence ID" value="KAG1796233.1"/>
    <property type="molecule type" value="Genomic_DNA"/>
</dbReference>
<evidence type="ECO:0000259" key="1">
    <source>
        <dbReference type="Pfam" id="PF06985"/>
    </source>
</evidence>
<dbReference type="Pfam" id="PF06985">
    <property type="entry name" value="HET"/>
    <property type="match status" value="1"/>
</dbReference>
<evidence type="ECO:0000313" key="2">
    <source>
        <dbReference type="EMBL" id="KAG1796233.1"/>
    </source>
</evidence>
<comment type="caution">
    <text evidence="2">The sequence shown here is derived from an EMBL/GenBank/DDBJ whole genome shotgun (WGS) entry which is preliminary data.</text>
</comment>
<dbReference type="RefSeq" id="XP_041161749.1">
    <property type="nucleotide sequence ID" value="XM_041302600.1"/>
</dbReference>
<dbReference type="PANTHER" id="PTHR10622:SF10">
    <property type="entry name" value="HET DOMAIN-CONTAINING PROTEIN"/>
    <property type="match status" value="1"/>
</dbReference>
<name>A0A9P7DJB9_9AGAM</name>
<dbReference type="OrthoDB" id="2673453at2759"/>
<sequence>MRPFKRSLSKKQSQSTSAGPCFVKLQKFCKVARDGGQRCAWSDTCCIDQNNNVEVQQSVNFMFVSYHHSAFTIVYLSDVPPSSEPGALASST</sequence>
<keyword evidence="3" id="KW-1185">Reference proteome</keyword>
<dbReference type="Proteomes" id="UP000719766">
    <property type="component" value="Unassembled WGS sequence"/>
</dbReference>